<keyword evidence="2" id="KW-1185">Reference proteome</keyword>
<evidence type="ECO:0000313" key="1">
    <source>
        <dbReference type="EMBL" id="KAI5663825.1"/>
    </source>
</evidence>
<comment type="caution">
    <text evidence="1">The sequence shown here is derived from an EMBL/GenBank/DDBJ whole genome shotgun (WGS) entry which is preliminary data.</text>
</comment>
<evidence type="ECO:0000313" key="2">
    <source>
        <dbReference type="Proteomes" id="UP001060085"/>
    </source>
</evidence>
<name>A0ACC0AU00_CATRO</name>
<dbReference type="Proteomes" id="UP001060085">
    <property type="component" value="Linkage Group LG05"/>
</dbReference>
<gene>
    <name evidence="1" type="ORF">M9H77_23148</name>
</gene>
<sequence length="219" mass="25906">MKISASLKNKRVKKKSEEKKRYLYLKRVRKVDEYCDNVANYTSYMLGIEDKGMSMEKELGSIPEELPISLSLNPSFMCYEVSLVQIIQDRLISKSAFKEGSFHNFRSFYKKFIKDLSTMASVLVDVLKEMTGFTWQICLHLIKFVCHQVDYDLKLRTSFDLIFFFIGHIWRLDEMMNMKLIKYIHSMNHEVVHVNNKMFGMKRLVYDPRGLGWGFLGFE</sequence>
<accession>A0ACC0AU00</accession>
<dbReference type="EMBL" id="CM044705">
    <property type="protein sequence ID" value="KAI5663825.1"/>
    <property type="molecule type" value="Genomic_DNA"/>
</dbReference>
<proteinExistence type="predicted"/>
<organism evidence="1 2">
    <name type="scientific">Catharanthus roseus</name>
    <name type="common">Madagascar periwinkle</name>
    <name type="synonym">Vinca rosea</name>
    <dbReference type="NCBI Taxonomy" id="4058"/>
    <lineage>
        <taxon>Eukaryota</taxon>
        <taxon>Viridiplantae</taxon>
        <taxon>Streptophyta</taxon>
        <taxon>Embryophyta</taxon>
        <taxon>Tracheophyta</taxon>
        <taxon>Spermatophyta</taxon>
        <taxon>Magnoliopsida</taxon>
        <taxon>eudicotyledons</taxon>
        <taxon>Gunneridae</taxon>
        <taxon>Pentapetalae</taxon>
        <taxon>asterids</taxon>
        <taxon>lamiids</taxon>
        <taxon>Gentianales</taxon>
        <taxon>Apocynaceae</taxon>
        <taxon>Rauvolfioideae</taxon>
        <taxon>Vinceae</taxon>
        <taxon>Catharanthinae</taxon>
        <taxon>Catharanthus</taxon>
    </lineage>
</organism>
<reference evidence="2" key="1">
    <citation type="journal article" date="2023" name="Nat. Plants">
        <title>Single-cell RNA sequencing provides a high-resolution roadmap for understanding the multicellular compartmentation of specialized metabolism.</title>
        <authorList>
            <person name="Sun S."/>
            <person name="Shen X."/>
            <person name="Li Y."/>
            <person name="Li Y."/>
            <person name="Wang S."/>
            <person name="Li R."/>
            <person name="Zhang H."/>
            <person name="Shen G."/>
            <person name="Guo B."/>
            <person name="Wei J."/>
            <person name="Xu J."/>
            <person name="St-Pierre B."/>
            <person name="Chen S."/>
            <person name="Sun C."/>
        </authorList>
    </citation>
    <scope>NUCLEOTIDE SEQUENCE [LARGE SCALE GENOMIC DNA]</scope>
</reference>
<protein>
    <submittedName>
        <fullName evidence="1">Uncharacterized protein</fullName>
    </submittedName>
</protein>